<keyword evidence="8" id="KW-1185">Reference proteome</keyword>
<evidence type="ECO:0000313" key="7">
    <source>
        <dbReference type="EMBL" id="GAA0722816.1"/>
    </source>
</evidence>
<dbReference type="PROSITE" id="PS51352">
    <property type="entry name" value="THIOREDOXIN_2"/>
    <property type="match status" value="1"/>
</dbReference>
<dbReference type="CDD" id="cd02966">
    <property type="entry name" value="TlpA_like_family"/>
    <property type="match status" value="1"/>
</dbReference>
<evidence type="ECO:0000313" key="8">
    <source>
        <dbReference type="Proteomes" id="UP001501523"/>
    </source>
</evidence>
<feature type="chain" id="PRO_5045591808" description="Thioredoxin domain-containing protein" evidence="5">
    <location>
        <begin position="25"/>
        <end position="163"/>
    </location>
</feature>
<dbReference type="InterPro" id="IPR036249">
    <property type="entry name" value="Thioredoxin-like_sf"/>
</dbReference>
<keyword evidence="2" id="KW-0201">Cytochrome c-type biogenesis</keyword>
<keyword evidence="5" id="KW-0732">Signal</keyword>
<dbReference type="PANTHER" id="PTHR42852:SF6">
    <property type="entry name" value="THIOL:DISULFIDE INTERCHANGE PROTEIN DSBE"/>
    <property type="match status" value="1"/>
</dbReference>
<dbReference type="Proteomes" id="UP001501523">
    <property type="component" value="Unassembled WGS sequence"/>
</dbReference>
<comment type="caution">
    <text evidence="7">The sequence shown here is derived from an EMBL/GenBank/DDBJ whole genome shotgun (WGS) entry which is preliminary data.</text>
</comment>
<feature type="domain" description="Thioredoxin" evidence="6">
    <location>
        <begin position="23"/>
        <end position="161"/>
    </location>
</feature>
<evidence type="ECO:0000256" key="5">
    <source>
        <dbReference type="SAM" id="SignalP"/>
    </source>
</evidence>
<protein>
    <recommendedName>
        <fullName evidence="6">Thioredoxin domain-containing protein</fullName>
    </recommendedName>
</protein>
<dbReference type="PANTHER" id="PTHR42852">
    <property type="entry name" value="THIOL:DISULFIDE INTERCHANGE PROTEIN DSBE"/>
    <property type="match status" value="1"/>
</dbReference>
<evidence type="ECO:0000259" key="6">
    <source>
        <dbReference type="PROSITE" id="PS51352"/>
    </source>
</evidence>
<organism evidence="7 8">
    <name type="scientific">Dokdonella soli</name>
    <dbReference type="NCBI Taxonomy" id="529810"/>
    <lineage>
        <taxon>Bacteria</taxon>
        <taxon>Pseudomonadati</taxon>
        <taxon>Pseudomonadota</taxon>
        <taxon>Gammaproteobacteria</taxon>
        <taxon>Lysobacterales</taxon>
        <taxon>Rhodanobacteraceae</taxon>
        <taxon>Dokdonella</taxon>
    </lineage>
</organism>
<dbReference type="RefSeq" id="WP_343793432.1">
    <property type="nucleotide sequence ID" value="NZ_BAAAEU010000025.1"/>
</dbReference>
<dbReference type="Pfam" id="PF08534">
    <property type="entry name" value="Redoxin"/>
    <property type="match status" value="1"/>
</dbReference>
<dbReference type="EMBL" id="BAAAEU010000025">
    <property type="protein sequence ID" value="GAA0722816.1"/>
    <property type="molecule type" value="Genomic_DNA"/>
</dbReference>
<evidence type="ECO:0000256" key="1">
    <source>
        <dbReference type="ARBA" id="ARBA00004196"/>
    </source>
</evidence>
<dbReference type="InterPro" id="IPR013766">
    <property type="entry name" value="Thioredoxin_domain"/>
</dbReference>
<sequence length="163" mass="17355">MKSFRSLVVATVVAVFLGIGAAHATTAKQPTLKVTTLDGKSFDLAAERGRWVIVNFWATWCSPCIKEMPDISAFVASRQDVAAIGLAYEDTDKTEVLAFAKAHPVKYPLAQLDVYDPPADFDKPRGLPVTYLIAPDGNVAKTFTGPVTATDLEKAIAAGAAVT</sequence>
<reference evidence="7 8" key="1">
    <citation type="journal article" date="2019" name="Int. J. Syst. Evol. Microbiol.">
        <title>The Global Catalogue of Microorganisms (GCM) 10K type strain sequencing project: providing services to taxonomists for standard genome sequencing and annotation.</title>
        <authorList>
            <consortium name="The Broad Institute Genomics Platform"/>
            <consortium name="The Broad Institute Genome Sequencing Center for Infectious Disease"/>
            <person name="Wu L."/>
            <person name="Ma J."/>
        </authorList>
    </citation>
    <scope>NUCLEOTIDE SEQUENCE [LARGE SCALE GENOMIC DNA]</scope>
    <source>
        <strain evidence="7 8">JCM 15421</strain>
    </source>
</reference>
<evidence type="ECO:0000256" key="2">
    <source>
        <dbReference type="ARBA" id="ARBA00022748"/>
    </source>
</evidence>
<keyword evidence="4" id="KW-0676">Redox-active center</keyword>
<evidence type="ECO:0000256" key="3">
    <source>
        <dbReference type="ARBA" id="ARBA00023157"/>
    </source>
</evidence>
<comment type="subcellular location">
    <subcellularLocation>
        <location evidence="1">Cell envelope</location>
    </subcellularLocation>
</comment>
<gene>
    <name evidence="7" type="ORF">GCM10009105_34230</name>
</gene>
<dbReference type="InterPro" id="IPR013740">
    <property type="entry name" value="Redoxin"/>
</dbReference>
<dbReference type="InterPro" id="IPR050553">
    <property type="entry name" value="Thioredoxin_ResA/DsbE_sf"/>
</dbReference>
<accession>A0ABN1IWX2</accession>
<keyword evidence="3" id="KW-1015">Disulfide bond</keyword>
<evidence type="ECO:0000256" key="4">
    <source>
        <dbReference type="ARBA" id="ARBA00023284"/>
    </source>
</evidence>
<proteinExistence type="predicted"/>
<name>A0ABN1IWX2_9GAMM</name>
<dbReference type="SUPFAM" id="SSF52833">
    <property type="entry name" value="Thioredoxin-like"/>
    <property type="match status" value="1"/>
</dbReference>
<dbReference type="Gene3D" id="3.40.30.10">
    <property type="entry name" value="Glutaredoxin"/>
    <property type="match status" value="1"/>
</dbReference>
<feature type="signal peptide" evidence="5">
    <location>
        <begin position="1"/>
        <end position="24"/>
    </location>
</feature>